<sequence length="265" mass="29854">MPSKYKTQSAIDRRRIQSRNNQRRYREETRSYLTSLETDVQDLLHSTFRLEGQVDMMRTTAARLPSRFAGDVNRVKAYWELFAHGYAAAADQDALLRDLMAENVQMLGSTGVDAVLDQWRRYANAFSSFRKVAHTFEAIAVDSTEHIVCVSGSLQLGLDRSGIESLWPHVAGKDKLLDQLLGETLVCPCVQVLYMRPVGDCTKVFRIDFEWDLVGGLTALLRDLEDVAIVINGGHNLFSGDITPVTNKTKTFAVAVKADDEREYM</sequence>
<gene>
    <name evidence="2" type="ORF">ACHHYP_06866</name>
</gene>
<protein>
    <recommendedName>
        <fullName evidence="4">BZIP domain-containing protein</fullName>
    </recommendedName>
</protein>
<evidence type="ECO:0000256" key="1">
    <source>
        <dbReference type="SAM" id="MobiDB-lite"/>
    </source>
</evidence>
<name>A0A1V9YRH0_ACHHY</name>
<evidence type="ECO:0008006" key="4">
    <source>
        <dbReference type="Google" id="ProtNLM"/>
    </source>
</evidence>
<evidence type="ECO:0000313" key="3">
    <source>
        <dbReference type="Proteomes" id="UP000243579"/>
    </source>
</evidence>
<accession>A0A1V9YRH0</accession>
<dbReference type="CDD" id="cd14688">
    <property type="entry name" value="bZIP_YAP"/>
    <property type="match status" value="1"/>
</dbReference>
<dbReference type="EMBL" id="JNBR01001383">
    <property type="protein sequence ID" value="OQR88348.1"/>
    <property type="molecule type" value="Genomic_DNA"/>
</dbReference>
<dbReference type="Gene3D" id="1.20.5.170">
    <property type="match status" value="1"/>
</dbReference>
<dbReference type="Proteomes" id="UP000243579">
    <property type="component" value="Unassembled WGS sequence"/>
</dbReference>
<reference evidence="2 3" key="1">
    <citation type="journal article" date="2014" name="Genome Biol. Evol.">
        <title>The secreted proteins of Achlya hypogyna and Thraustotheca clavata identify the ancestral oomycete secretome and reveal gene acquisitions by horizontal gene transfer.</title>
        <authorList>
            <person name="Misner I."/>
            <person name="Blouin N."/>
            <person name="Leonard G."/>
            <person name="Richards T.A."/>
            <person name="Lane C.E."/>
        </authorList>
    </citation>
    <scope>NUCLEOTIDE SEQUENCE [LARGE SCALE GENOMIC DNA]</scope>
    <source>
        <strain evidence="2 3">ATCC 48635</strain>
    </source>
</reference>
<comment type="caution">
    <text evidence="2">The sequence shown here is derived from an EMBL/GenBank/DDBJ whole genome shotgun (WGS) entry which is preliminary data.</text>
</comment>
<proteinExistence type="predicted"/>
<feature type="region of interest" description="Disordered" evidence="1">
    <location>
        <begin position="1"/>
        <end position="27"/>
    </location>
</feature>
<feature type="compositionally biased region" description="Polar residues" evidence="1">
    <location>
        <begin position="1"/>
        <end position="10"/>
    </location>
</feature>
<dbReference type="AlphaFoldDB" id="A0A1V9YRH0"/>
<keyword evidence="3" id="KW-1185">Reference proteome</keyword>
<organism evidence="2 3">
    <name type="scientific">Achlya hypogyna</name>
    <name type="common">Oomycete</name>
    <name type="synonym">Protoachlya hypogyna</name>
    <dbReference type="NCBI Taxonomy" id="1202772"/>
    <lineage>
        <taxon>Eukaryota</taxon>
        <taxon>Sar</taxon>
        <taxon>Stramenopiles</taxon>
        <taxon>Oomycota</taxon>
        <taxon>Saprolegniomycetes</taxon>
        <taxon>Saprolegniales</taxon>
        <taxon>Achlyaceae</taxon>
        <taxon>Achlya</taxon>
    </lineage>
</organism>
<dbReference type="OrthoDB" id="128223at2759"/>
<evidence type="ECO:0000313" key="2">
    <source>
        <dbReference type="EMBL" id="OQR88348.1"/>
    </source>
</evidence>